<dbReference type="InterPro" id="IPR001374">
    <property type="entry name" value="R3H_dom"/>
</dbReference>
<sequence>MNADTELKTRVQDLVKEVLLTLALPLEPVVEEHDDCLRIRLDGDGGEVLLEKRAAALDALQHVMNSVFRHELPGRHRVVVDYRDFRLGQDEELRQTARVLADRAKQTGEVQELGPLNAYARRIVHLAIAEDPDVDTESIGDALLKTVSITVKGSD</sequence>
<evidence type="ECO:0000313" key="2">
    <source>
        <dbReference type="EMBL" id="SUZ92457.1"/>
    </source>
</evidence>
<protein>
    <recommendedName>
        <fullName evidence="1">R3H domain-containing protein</fullName>
    </recommendedName>
</protein>
<dbReference type="Gene3D" id="3.30.1370.50">
    <property type="entry name" value="R3H-like domain"/>
    <property type="match status" value="1"/>
</dbReference>
<dbReference type="PANTHER" id="PTHR35800">
    <property type="entry name" value="PROTEIN JAG"/>
    <property type="match status" value="1"/>
</dbReference>
<name>A0A381RRC1_9ZZZZ</name>
<dbReference type="InterPro" id="IPR039247">
    <property type="entry name" value="KhpB"/>
</dbReference>
<dbReference type="Pfam" id="PF01424">
    <property type="entry name" value="R3H"/>
    <property type="match status" value="1"/>
</dbReference>
<dbReference type="PANTHER" id="PTHR35800:SF1">
    <property type="entry name" value="RNA-BINDING PROTEIN KHPB"/>
    <property type="match status" value="1"/>
</dbReference>
<dbReference type="AlphaFoldDB" id="A0A381RRC1"/>
<gene>
    <name evidence="2" type="ORF">METZ01_LOCUS45311</name>
</gene>
<dbReference type="InterPro" id="IPR036867">
    <property type="entry name" value="R3H_dom_sf"/>
</dbReference>
<feature type="domain" description="R3H" evidence="1">
    <location>
        <begin position="87"/>
        <end position="153"/>
    </location>
</feature>
<reference evidence="2" key="1">
    <citation type="submission" date="2018-05" db="EMBL/GenBank/DDBJ databases">
        <authorList>
            <person name="Lanie J.A."/>
            <person name="Ng W.-L."/>
            <person name="Kazmierczak K.M."/>
            <person name="Andrzejewski T.M."/>
            <person name="Davidsen T.M."/>
            <person name="Wayne K.J."/>
            <person name="Tettelin H."/>
            <person name="Glass J.I."/>
            <person name="Rusch D."/>
            <person name="Podicherti R."/>
            <person name="Tsui H.-C.T."/>
            <person name="Winkler M.E."/>
        </authorList>
    </citation>
    <scope>NUCLEOTIDE SEQUENCE</scope>
</reference>
<accession>A0A381RRC1</accession>
<organism evidence="2">
    <name type="scientific">marine metagenome</name>
    <dbReference type="NCBI Taxonomy" id="408172"/>
    <lineage>
        <taxon>unclassified sequences</taxon>
        <taxon>metagenomes</taxon>
        <taxon>ecological metagenomes</taxon>
    </lineage>
</organism>
<dbReference type="SMART" id="SM00393">
    <property type="entry name" value="R3H"/>
    <property type="match status" value="1"/>
</dbReference>
<dbReference type="PROSITE" id="PS51061">
    <property type="entry name" value="R3H"/>
    <property type="match status" value="1"/>
</dbReference>
<dbReference type="Gene3D" id="3.30.300.20">
    <property type="match status" value="1"/>
</dbReference>
<dbReference type="GO" id="GO:0003723">
    <property type="term" value="F:RNA binding"/>
    <property type="evidence" value="ECO:0007669"/>
    <property type="project" value="InterPro"/>
</dbReference>
<evidence type="ECO:0000259" key="1">
    <source>
        <dbReference type="PROSITE" id="PS51061"/>
    </source>
</evidence>
<dbReference type="InterPro" id="IPR015946">
    <property type="entry name" value="KH_dom-like_a/b"/>
</dbReference>
<dbReference type="EMBL" id="UINC01002060">
    <property type="protein sequence ID" value="SUZ92457.1"/>
    <property type="molecule type" value="Genomic_DNA"/>
</dbReference>
<dbReference type="SUPFAM" id="SSF82708">
    <property type="entry name" value="R3H domain"/>
    <property type="match status" value="1"/>
</dbReference>
<proteinExistence type="predicted"/>